<dbReference type="GeneID" id="68119531"/>
<dbReference type="InterPro" id="IPR050358">
    <property type="entry name" value="RSE1/DDB1/CFT1"/>
</dbReference>
<dbReference type="VEuPathDB" id="AmoebaDB:FDP41_012316"/>
<dbReference type="GO" id="GO:0003676">
    <property type="term" value="F:nucleic acid binding"/>
    <property type="evidence" value="ECO:0007669"/>
    <property type="project" value="InterPro"/>
</dbReference>
<feature type="domain" description="RSE1/DDB1/CPSF1 second beta-propeller" evidence="4">
    <location>
        <begin position="367"/>
        <end position="641"/>
    </location>
</feature>
<evidence type="ECO:0000256" key="1">
    <source>
        <dbReference type="ARBA" id="ARBA00007453"/>
    </source>
</evidence>
<gene>
    <name evidence="5" type="ORF">FDP41_012316</name>
</gene>
<dbReference type="PANTHER" id="PTHR10644">
    <property type="entry name" value="DNA REPAIR/RNA PROCESSING CPSF FAMILY"/>
    <property type="match status" value="1"/>
</dbReference>
<evidence type="ECO:0000256" key="2">
    <source>
        <dbReference type="ARBA" id="ARBA00014577"/>
    </source>
</evidence>
<dbReference type="SUPFAM" id="SSF50998">
    <property type="entry name" value="Quinoprotein alcohol dehydrogenase-like"/>
    <property type="match status" value="1"/>
</dbReference>
<dbReference type="Pfam" id="PF23726">
    <property type="entry name" value="Beta-prop_RSE1_2nd"/>
    <property type="match status" value="1"/>
</dbReference>
<dbReference type="Proteomes" id="UP000444721">
    <property type="component" value="Unassembled WGS sequence"/>
</dbReference>
<dbReference type="InterPro" id="IPR004871">
    <property type="entry name" value="RSE1/DDB1/CPSF1_C"/>
</dbReference>
<dbReference type="AlphaFoldDB" id="A0A6A5C8Q1"/>
<dbReference type="Pfam" id="PF03178">
    <property type="entry name" value="CPSF_A"/>
    <property type="match status" value="1"/>
</dbReference>
<evidence type="ECO:0000313" key="5">
    <source>
        <dbReference type="EMBL" id="KAF0981659.1"/>
    </source>
</evidence>
<keyword evidence="6" id="KW-1185">Reference proteome</keyword>
<sequence length="942" mass="106792">MDTHLSSESLERAGSIIPEIQSSSIVKIVLLERNEDIYALIAKEYSFECFLLYEEEKHLSKCCAFESGGKQIIDFILSKNTIFVLCLDGTILITTLTLQEDGSIICSTWKELSNTRSDSSNSHPPVKLLSLNDNTIVVMYLQNEIRFVNTETLGVVSFEFNGVHMSSCSSNNIIYLYLNSGYLYRLDFNSNYDLVSSKKSKMQKQVISLHHINNESVIAVTEDSALLYLNSIKVEKEIVLNTKGRLISDLYLKRNSCYICTEYGDIYISIDDQEPSLCFENSHVDHLCAPSSNNFMIGYSSASNVYYLPLENGESNNPIKLLSTISHVVDFEKRDDEYILALPNSLTSVKKGISCRTSSLTDESYEGLDKLFTINNGSDKYIILSFFNQSKVLKVQEDSIEDYSTQHAFNLNDSTLYASTIFDCFILQITPKETRIMNHEMTHLLCTVTSSKSLATSYNNMIYQSFENKVTGYIVSEDGKIDEKFTLAVDNDISCIYAYRDGELIVATYSGLVYSISSSHVVITNTLDINEYCIDTNITESILMVNDMLLIGLRDGNLLCFDATHLTRKYKLGNYPVQLHKSYDNNSLIATSNLSYFITLSPHEFNVSNLIINEQILSMQNFNLGFESSLLCLTGDNKIKIIIVEPESFQPSVTEIAPGDYQRVVAIEENLLLIVSSNYCKLQIMNEANEMMTIHHFHSEQIFSVMQWHSTNEEDLNKKIKYILVGTKYIHRKVNPIIMNTDSTRSSLGNIHLLKMTTSNNKYACSHVFSMELPNMVYCLSQLNSQYFVAGYGDRLGLFEVSSDGFKLIDQANVRNFVNSISVVNSLIAITDRYDGLLFFTIQEGKLLYLYNLTSQLHPLNCATCQFINPNTIATIDRNHELIIWQIRYPVATMSQNPNTISVLEKQRYQTKELALKIKALPNNKLFYVTITGSVCCLELQN</sequence>
<protein>
    <recommendedName>
        <fullName evidence="2">DNA damage-binding protein 1</fullName>
    </recommendedName>
</protein>
<organism evidence="5 6">
    <name type="scientific">Naegleria fowleri</name>
    <name type="common">Brain eating amoeba</name>
    <dbReference type="NCBI Taxonomy" id="5763"/>
    <lineage>
        <taxon>Eukaryota</taxon>
        <taxon>Discoba</taxon>
        <taxon>Heterolobosea</taxon>
        <taxon>Tetramitia</taxon>
        <taxon>Eutetramitia</taxon>
        <taxon>Vahlkampfiidae</taxon>
        <taxon>Naegleria</taxon>
    </lineage>
</organism>
<dbReference type="Gene3D" id="2.130.10.10">
    <property type="entry name" value="YVTN repeat-like/Quinoprotein amine dehydrogenase"/>
    <property type="match status" value="2"/>
</dbReference>
<dbReference type="InterPro" id="IPR015943">
    <property type="entry name" value="WD40/YVTN_repeat-like_dom_sf"/>
</dbReference>
<dbReference type="SUPFAM" id="SSF117289">
    <property type="entry name" value="Nucleoporin domain"/>
    <property type="match status" value="1"/>
</dbReference>
<evidence type="ECO:0000259" key="4">
    <source>
        <dbReference type="Pfam" id="PF23726"/>
    </source>
</evidence>
<name>A0A6A5C8Q1_NAEFO</name>
<dbReference type="OrthoDB" id="20774at2759"/>
<evidence type="ECO:0000259" key="3">
    <source>
        <dbReference type="Pfam" id="PF03178"/>
    </source>
</evidence>
<dbReference type="RefSeq" id="XP_044566372.1">
    <property type="nucleotide sequence ID" value="XM_044702822.1"/>
</dbReference>
<evidence type="ECO:0000313" key="6">
    <source>
        <dbReference type="Proteomes" id="UP000444721"/>
    </source>
</evidence>
<dbReference type="GO" id="GO:0005634">
    <property type="term" value="C:nucleus"/>
    <property type="evidence" value="ECO:0007669"/>
    <property type="project" value="InterPro"/>
</dbReference>
<feature type="domain" description="RSE1/DDB1/CPSF1 C-terminal" evidence="3">
    <location>
        <begin position="682"/>
        <end position="938"/>
    </location>
</feature>
<comment type="similarity">
    <text evidence="1">Belongs to the DDB1 family.</text>
</comment>
<reference evidence="5 6" key="1">
    <citation type="journal article" date="2019" name="Sci. Rep.">
        <title>Nanopore sequencing improves the draft genome of the human pathogenic amoeba Naegleria fowleri.</title>
        <authorList>
            <person name="Liechti N."/>
            <person name="Schurch N."/>
            <person name="Bruggmann R."/>
            <person name="Wittwer M."/>
        </authorList>
    </citation>
    <scope>NUCLEOTIDE SEQUENCE [LARGE SCALE GENOMIC DNA]</scope>
    <source>
        <strain evidence="5 6">ATCC 30894</strain>
    </source>
</reference>
<accession>A0A6A5C8Q1</accession>
<dbReference type="EMBL" id="VFQX01000013">
    <property type="protein sequence ID" value="KAF0981659.1"/>
    <property type="molecule type" value="Genomic_DNA"/>
</dbReference>
<dbReference type="InterPro" id="IPR058543">
    <property type="entry name" value="Beta-prop_RSE1/DDB1/CPSF1_2nd"/>
</dbReference>
<proteinExistence type="inferred from homology"/>
<dbReference type="VEuPathDB" id="AmoebaDB:NF0052900"/>
<dbReference type="InterPro" id="IPR011047">
    <property type="entry name" value="Quinoprotein_ADH-like_sf"/>
</dbReference>
<dbReference type="OMA" id="WRINNIN"/>
<dbReference type="VEuPathDB" id="AmoebaDB:NfTy_039520"/>
<comment type="caution">
    <text evidence="5">The sequence shown here is derived from an EMBL/GenBank/DDBJ whole genome shotgun (WGS) entry which is preliminary data.</text>
</comment>